<dbReference type="SMART" id="SM00091">
    <property type="entry name" value="PAS"/>
    <property type="match status" value="1"/>
</dbReference>
<evidence type="ECO:0000256" key="1">
    <source>
        <dbReference type="ARBA" id="ARBA00000085"/>
    </source>
</evidence>
<evidence type="ECO:0000259" key="12">
    <source>
        <dbReference type="PROSITE" id="PS50113"/>
    </source>
</evidence>
<comment type="caution">
    <text evidence="13">The sequence shown here is derived from an EMBL/GenBank/DDBJ whole genome shotgun (WGS) entry which is preliminary data.</text>
</comment>
<organism evidence="13 14">
    <name type="scientific">Candidatus Thiodiazotropha lotti</name>
    <dbReference type="NCBI Taxonomy" id="2792787"/>
    <lineage>
        <taxon>Bacteria</taxon>
        <taxon>Pseudomonadati</taxon>
        <taxon>Pseudomonadota</taxon>
        <taxon>Gammaproteobacteria</taxon>
        <taxon>Chromatiales</taxon>
        <taxon>Sedimenticolaceae</taxon>
        <taxon>Candidatus Thiodiazotropha</taxon>
    </lineage>
</organism>
<keyword evidence="3" id="KW-0597">Phosphoprotein</keyword>
<dbReference type="PANTHER" id="PTHR43065:SF42">
    <property type="entry name" value="TWO-COMPONENT SENSOR PPRA"/>
    <property type="match status" value="1"/>
</dbReference>
<dbReference type="InterPro" id="IPR013767">
    <property type="entry name" value="PAS_fold"/>
</dbReference>
<dbReference type="Pfam" id="PF00989">
    <property type="entry name" value="PAS"/>
    <property type="match status" value="1"/>
</dbReference>
<dbReference type="SUPFAM" id="SSF47384">
    <property type="entry name" value="Homodimeric domain of signal transducing histidine kinase"/>
    <property type="match status" value="1"/>
</dbReference>
<dbReference type="NCBIfam" id="TIGR00229">
    <property type="entry name" value="sensory_box"/>
    <property type="match status" value="1"/>
</dbReference>
<dbReference type="Gene3D" id="1.10.287.130">
    <property type="match status" value="1"/>
</dbReference>
<dbReference type="PROSITE" id="PS50109">
    <property type="entry name" value="HIS_KIN"/>
    <property type="match status" value="1"/>
</dbReference>
<dbReference type="CDD" id="cd00082">
    <property type="entry name" value="HisKA"/>
    <property type="match status" value="1"/>
</dbReference>
<dbReference type="Gene3D" id="3.30.565.10">
    <property type="entry name" value="Histidine kinase-like ATPase, C-terminal domain"/>
    <property type="match status" value="1"/>
</dbReference>
<evidence type="ECO:0000259" key="11">
    <source>
        <dbReference type="PROSITE" id="PS50112"/>
    </source>
</evidence>
<name>A0A9E4K3E1_9GAMM</name>
<evidence type="ECO:0000256" key="2">
    <source>
        <dbReference type="ARBA" id="ARBA00012438"/>
    </source>
</evidence>
<dbReference type="InterPro" id="IPR036097">
    <property type="entry name" value="HisK_dim/P_sf"/>
</dbReference>
<evidence type="ECO:0000256" key="8">
    <source>
        <dbReference type="ARBA" id="ARBA00023012"/>
    </source>
</evidence>
<proteinExistence type="predicted"/>
<dbReference type="EC" id="2.7.13.3" evidence="2"/>
<protein>
    <recommendedName>
        <fullName evidence="2">histidine kinase</fullName>
        <ecNumber evidence="2">2.7.13.3</ecNumber>
    </recommendedName>
</protein>
<dbReference type="Proteomes" id="UP000886687">
    <property type="component" value="Unassembled WGS sequence"/>
</dbReference>
<dbReference type="InterPro" id="IPR004358">
    <property type="entry name" value="Sig_transdc_His_kin-like_C"/>
</dbReference>
<dbReference type="InterPro" id="IPR035965">
    <property type="entry name" value="PAS-like_dom_sf"/>
</dbReference>
<dbReference type="SMART" id="SM00387">
    <property type="entry name" value="HATPase_c"/>
    <property type="match status" value="1"/>
</dbReference>
<dbReference type="InterPro" id="IPR005467">
    <property type="entry name" value="His_kinase_dom"/>
</dbReference>
<dbReference type="PRINTS" id="PR00344">
    <property type="entry name" value="BCTRLSENSOR"/>
</dbReference>
<sequence>MTETKESPSPSLIDKVGMDTPIEFSESTESAWIDVIQKMDKVYADLVHYQVELEQKNAELEEAQQFIRSVLESMTEVLVVCDVQGRILQVNQALEDLTGKPEVEWLHRSFVELFGEESQPLAGEFAEKLGSDAIMDCEVNLQTLEGGSMPLAMNCSSRYDVKGRLMGMVLIGRPVGELRRAYEKLNKAHGDLKQTQEQLVHSEKMASLGRLVAGVAHELNNPISVVFGNMHALKRYGERINGYLSAVGDQLPAELNQKLREDFRIDRIESDMGPLIDGTMEGAERISNIVLDLRRYSGVQKEKPERFDLGQVIQTAVHWVVKAAREKLDIVCDLPDDLQIVGRQGQVHQILINLLQNAIDVMEGQQDPKLVIGCSKVQSRVSVTVRDAGPGIPQADLKKIFDPFFTTKAVGKGTGLGLYISYGLARDMGGDLQADNHPQGGAIFTLQLPLNGVDDE</sequence>
<feature type="domain" description="PAC" evidence="12">
    <location>
        <begin position="135"/>
        <end position="187"/>
    </location>
</feature>
<feature type="domain" description="Histidine kinase" evidence="10">
    <location>
        <begin position="214"/>
        <end position="452"/>
    </location>
</feature>
<keyword evidence="9" id="KW-0175">Coiled coil</keyword>
<dbReference type="InterPro" id="IPR000014">
    <property type="entry name" value="PAS"/>
</dbReference>
<keyword evidence="6" id="KW-0418">Kinase</keyword>
<evidence type="ECO:0000313" key="14">
    <source>
        <dbReference type="Proteomes" id="UP000886687"/>
    </source>
</evidence>
<evidence type="ECO:0000256" key="6">
    <source>
        <dbReference type="ARBA" id="ARBA00022777"/>
    </source>
</evidence>
<dbReference type="GO" id="GO:0000155">
    <property type="term" value="F:phosphorelay sensor kinase activity"/>
    <property type="evidence" value="ECO:0007669"/>
    <property type="project" value="InterPro"/>
</dbReference>
<dbReference type="InterPro" id="IPR003661">
    <property type="entry name" value="HisK_dim/P_dom"/>
</dbReference>
<dbReference type="InterPro" id="IPR036890">
    <property type="entry name" value="HATPase_C_sf"/>
</dbReference>
<dbReference type="PROSITE" id="PS50113">
    <property type="entry name" value="PAC"/>
    <property type="match status" value="1"/>
</dbReference>
<evidence type="ECO:0000259" key="10">
    <source>
        <dbReference type="PROSITE" id="PS50109"/>
    </source>
</evidence>
<evidence type="ECO:0000313" key="13">
    <source>
        <dbReference type="EMBL" id="MCG7938937.1"/>
    </source>
</evidence>
<dbReference type="PROSITE" id="PS50112">
    <property type="entry name" value="PAS"/>
    <property type="match status" value="1"/>
</dbReference>
<feature type="coiled-coil region" evidence="9">
    <location>
        <begin position="46"/>
        <end position="73"/>
    </location>
</feature>
<dbReference type="Pfam" id="PF02518">
    <property type="entry name" value="HATPase_c"/>
    <property type="match status" value="1"/>
</dbReference>
<dbReference type="SUPFAM" id="SSF55785">
    <property type="entry name" value="PYP-like sensor domain (PAS domain)"/>
    <property type="match status" value="1"/>
</dbReference>
<evidence type="ECO:0000256" key="9">
    <source>
        <dbReference type="SAM" id="Coils"/>
    </source>
</evidence>
<reference evidence="13" key="1">
    <citation type="journal article" date="2021" name="Proc. Natl. Acad. Sci. U.S.A.">
        <title>Global biogeography of chemosynthetic symbionts reveals both localized and globally distributed symbiont groups. .</title>
        <authorList>
            <person name="Osvatic J.T."/>
            <person name="Wilkins L.G.E."/>
            <person name="Leibrecht L."/>
            <person name="Leray M."/>
            <person name="Zauner S."/>
            <person name="Polzin J."/>
            <person name="Camacho Y."/>
            <person name="Gros O."/>
            <person name="van Gils J.A."/>
            <person name="Eisen J.A."/>
            <person name="Petersen J.M."/>
            <person name="Yuen B."/>
        </authorList>
    </citation>
    <scope>NUCLEOTIDE SEQUENCE</scope>
    <source>
        <strain evidence="13">MAGL173</strain>
    </source>
</reference>
<evidence type="ECO:0000256" key="4">
    <source>
        <dbReference type="ARBA" id="ARBA00022679"/>
    </source>
</evidence>
<dbReference type="CDD" id="cd00130">
    <property type="entry name" value="PAS"/>
    <property type="match status" value="1"/>
</dbReference>
<evidence type="ECO:0000256" key="7">
    <source>
        <dbReference type="ARBA" id="ARBA00022840"/>
    </source>
</evidence>
<dbReference type="SMART" id="SM00388">
    <property type="entry name" value="HisKA"/>
    <property type="match status" value="1"/>
</dbReference>
<dbReference type="PANTHER" id="PTHR43065">
    <property type="entry name" value="SENSOR HISTIDINE KINASE"/>
    <property type="match status" value="1"/>
</dbReference>
<dbReference type="InterPro" id="IPR000700">
    <property type="entry name" value="PAS-assoc_C"/>
</dbReference>
<dbReference type="SUPFAM" id="SSF55874">
    <property type="entry name" value="ATPase domain of HSP90 chaperone/DNA topoisomerase II/histidine kinase"/>
    <property type="match status" value="1"/>
</dbReference>
<evidence type="ECO:0000256" key="3">
    <source>
        <dbReference type="ARBA" id="ARBA00022553"/>
    </source>
</evidence>
<keyword evidence="7 13" id="KW-0067">ATP-binding</keyword>
<comment type="catalytic activity">
    <reaction evidence="1">
        <text>ATP + protein L-histidine = ADP + protein N-phospho-L-histidine.</text>
        <dbReference type="EC" id="2.7.13.3"/>
    </reaction>
</comment>
<dbReference type="GO" id="GO:0006355">
    <property type="term" value="P:regulation of DNA-templated transcription"/>
    <property type="evidence" value="ECO:0007669"/>
    <property type="project" value="InterPro"/>
</dbReference>
<accession>A0A9E4K3E1</accession>
<gene>
    <name evidence="13" type="ORF">JAZ04_08785</name>
</gene>
<evidence type="ECO:0000256" key="5">
    <source>
        <dbReference type="ARBA" id="ARBA00022741"/>
    </source>
</evidence>
<keyword evidence="8" id="KW-0902">Two-component regulatory system</keyword>
<dbReference type="Gene3D" id="3.30.450.20">
    <property type="entry name" value="PAS domain"/>
    <property type="match status" value="1"/>
</dbReference>
<keyword evidence="5" id="KW-0547">Nucleotide-binding</keyword>
<keyword evidence="4" id="KW-0808">Transferase</keyword>
<dbReference type="GO" id="GO:0005524">
    <property type="term" value="F:ATP binding"/>
    <property type="evidence" value="ECO:0007669"/>
    <property type="project" value="UniProtKB-KW"/>
</dbReference>
<feature type="domain" description="PAS" evidence="11">
    <location>
        <begin position="63"/>
        <end position="119"/>
    </location>
</feature>
<dbReference type="InterPro" id="IPR003594">
    <property type="entry name" value="HATPase_dom"/>
</dbReference>
<dbReference type="AlphaFoldDB" id="A0A9E4K3E1"/>
<dbReference type="EMBL" id="JAEPDI010000004">
    <property type="protein sequence ID" value="MCG7938937.1"/>
    <property type="molecule type" value="Genomic_DNA"/>
</dbReference>